<dbReference type="EMBL" id="CT868049">
    <property type="protein sequence ID" value="CAK66974.1"/>
    <property type="molecule type" value="Genomic_DNA"/>
</dbReference>
<evidence type="ECO:0000259" key="6">
    <source>
        <dbReference type="SMART" id="SM00415"/>
    </source>
</evidence>
<comment type="similarity">
    <text evidence="4">Belongs to the HSF family.</text>
</comment>
<reference evidence="7 8" key="1">
    <citation type="journal article" date="2006" name="Nature">
        <title>Global trends of whole-genome duplications revealed by the ciliate Paramecium tetraurelia.</title>
        <authorList>
            <consortium name="Genoscope"/>
            <person name="Aury J.-M."/>
            <person name="Jaillon O."/>
            <person name="Duret L."/>
            <person name="Noel B."/>
            <person name="Jubin C."/>
            <person name="Porcel B.M."/>
            <person name="Segurens B."/>
            <person name="Daubin V."/>
            <person name="Anthouard V."/>
            <person name="Aiach N."/>
            <person name="Arnaiz O."/>
            <person name="Billaut A."/>
            <person name="Beisson J."/>
            <person name="Blanc I."/>
            <person name="Bouhouche K."/>
            <person name="Camara F."/>
            <person name="Duharcourt S."/>
            <person name="Guigo R."/>
            <person name="Gogendeau D."/>
            <person name="Katinka M."/>
            <person name="Keller A.-M."/>
            <person name="Kissmehl R."/>
            <person name="Klotz C."/>
            <person name="Koll F."/>
            <person name="Le Moue A."/>
            <person name="Lepere C."/>
            <person name="Malinsky S."/>
            <person name="Nowacki M."/>
            <person name="Nowak J.K."/>
            <person name="Plattner H."/>
            <person name="Poulain J."/>
            <person name="Ruiz F."/>
            <person name="Serrano V."/>
            <person name="Zagulski M."/>
            <person name="Dessen P."/>
            <person name="Betermier M."/>
            <person name="Weissenbach J."/>
            <person name="Scarpelli C."/>
            <person name="Schachter V."/>
            <person name="Sperling L."/>
            <person name="Meyer E."/>
            <person name="Cohen J."/>
            <person name="Wincker P."/>
        </authorList>
    </citation>
    <scope>NUCLEOTIDE SEQUENCE [LARGE SCALE GENOMIC DNA]</scope>
    <source>
        <strain evidence="7 8">Stock d4-2</strain>
    </source>
</reference>
<dbReference type="Proteomes" id="UP000000600">
    <property type="component" value="Unassembled WGS sequence"/>
</dbReference>
<dbReference type="eggNOG" id="KOG0627">
    <property type="taxonomic scope" value="Eukaryota"/>
</dbReference>
<evidence type="ECO:0000256" key="3">
    <source>
        <dbReference type="ARBA" id="ARBA00023242"/>
    </source>
</evidence>
<evidence type="ECO:0000256" key="1">
    <source>
        <dbReference type="ARBA" id="ARBA00004123"/>
    </source>
</evidence>
<dbReference type="Pfam" id="PF00447">
    <property type="entry name" value="HSF_DNA-bind"/>
    <property type="match status" value="1"/>
</dbReference>
<dbReference type="OrthoDB" id="60033at2759"/>
<keyword evidence="8" id="KW-1185">Reference proteome</keyword>
<dbReference type="STRING" id="5888.A0C857"/>
<evidence type="ECO:0000256" key="4">
    <source>
        <dbReference type="RuleBase" id="RU004020"/>
    </source>
</evidence>
<dbReference type="GO" id="GO:0005634">
    <property type="term" value="C:nucleus"/>
    <property type="evidence" value="ECO:0007669"/>
    <property type="project" value="UniProtKB-SubCell"/>
</dbReference>
<feature type="domain" description="HSF-type DNA-binding" evidence="6">
    <location>
        <begin position="21"/>
        <end position="124"/>
    </location>
</feature>
<dbReference type="SUPFAM" id="SSF46785">
    <property type="entry name" value="Winged helix' DNA-binding domain"/>
    <property type="match status" value="1"/>
</dbReference>
<dbReference type="InterPro" id="IPR000232">
    <property type="entry name" value="HSF_DNA-bd"/>
</dbReference>
<dbReference type="GO" id="GO:0003700">
    <property type="term" value="F:DNA-binding transcription factor activity"/>
    <property type="evidence" value="ECO:0007669"/>
    <property type="project" value="InterPro"/>
</dbReference>
<gene>
    <name evidence="7" type="ORF">GSPATT00036105001</name>
</gene>
<keyword evidence="3" id="KW-0539">Nucleus</keyword>
<name>A0C857_PARTE</name>
<dbReference type="InterPro" id="IPR036388">
    <property type="entry name" value="WH-like_DNA-bd_sf"/>
</dbReference>
<protein>
    <recommendedName>
        <fullName evidence="6">HSF-type DNA-binding domain-containing protein</fullName>
    </recommendedName>
</protein>
<keyword evidence="2" id="KW-0238">DNA-binding</keyword>
<dbReference type="SMART" id="SM00415">
    <property type="entry name" value="HSF"/>
    <property type="match status" value="1"/>
</dbReference>
<evidence type="ECO:0000313" key="8">
    <source>
        <dbReference type="Proteomes" id="UP000000600"/>
    </source>
</evidence>
<dbReference type="OMA" id="MEQQQIV"/>
<dbReference type="AlphaFoldDB" id="A0C857"/>
<dbReference type="HOGENOM" id="CLU_718570_0_0_1"/>
<keyword evidence="5" id="KW-0175">Coiled coil</keyword>
<feature type="coiled-coil region" evidence="5">
    <location>
        <begin position="157"/>
        <end position="191"/>
    </location>
</feature>
<accession>A0C857</accession>
<organism evidence="7 8">
    <name type="scientific">Paramecium tetraurelia</name>
    <dbReference type="NCBI Taxonomy" id="5888"/>
    <lineage>
        <taxon>Eukaryota</taxon>
        <taxon>Sar</taxon>
        <taxon>Alveolata</taxon>
        <taxon>Ciliophora</taxon>
        <taxon>Intramacronucleata</taxon>
        <taxon>Oligohymenophorea</taxon>
        <taxon>Peniculida</taxon>
        <taxon>Parameciidae</taxon>
        <taxon>Paramecium</taxon>
    </lineage>
</organism>
<dbReference type="Gene3D" id="1.10.10.10">
    <property type="entry name" value="Winged helix-like DNA-binding domain superfamily/Winged helix DNA-binding domain"/>
    <property type="match status" value="1"/>
</dbReference>
<dbReference type="RefSeq" id="XP_001434371.1">
    <property type="nucleotide sequence ID" value="XM_001434334.2"/>
</dbReference>
<dbReference type="PRINTS" id="PR00056">
    <property type="entry name" value="HSFDOMAIN"/>
</dbReference>
<dbReference type="FunFam" id="1.10.10.10:FF:000334">
    <property type="entry name" value="Heat shock factor protein 2"/>
    <property type="match status" value="1"/>
</dbReference>
<comment type="subcellular location">
    <subcellularLocation>
        <location evidence="1">Nucleus</location>
    </subcellularLocation>
</comment>
<dbReference type="GO" id="GO:0043565">
    <property type="term" value="F:sequence-specific DNA binding"/>
    <property type="evidence" value="ECO:0007669"/>
    <property type="project" value="InterPro"/>
</dbReference>
<evidence type="ECO:0000256" key="2">
    <source>
        <dbReference type="ARBA" id="ARBA00023125"/>
    </source>
</evidence>
<sequence length="389" mass="46447">MDQQQIVKKKRSRSQKDNGDSIPAFLLKTYEIIDVKLMCNSQNPSNQDVISWNEEGNAFIVKKVNEFSDVILPRSFKHSNFASFVRQLNMYDFHKTRHDNNENEFKHKLFQRGKKDLLSQIKRKTNDQKEQNSLTLIKTDIVRNGNQEIPEVLDFSYQQISQQMSRMQNKQSELEKLMKILIKQNEKILKENKYLWTELMKNKHKNENSEEQIMKWVLQSLQGNNNKSGKHKNIQNNNLLMIKQASENDDEMQNEFQHQKYIENEKNALDQLPQQILKSNFEQQIEQLSKTQIIQILMNAVANNQKQEKKNAFKYEDEEVSFEEEYPITKKLDLKKENEEKKQDNQLMIYSDPFSFHKIDENFLIAESPNLSRKNSFYDQEPIPQFYEY</sequence>
<dbReference type="GeneID" id="5020156"/>
<dbReference type="PANTHER" id="PTHR10015:SF206">
    <property type="entry name" value="HSF-TYPE DNA-BINDING DOMAIN-CONTAINING PROTEIN"/>
    <property type="match status" value="1"/>
</dbReference>
<proteinExistence type="inferred from homology"/>
<evidence type="ECO:0000256" key="5">
    <source>
        <dbReference type="SAM" id="Coils"/>
    </source>
</evidence>
<dbReference type="InParanoid" id="A0C857"/>
<dbReference type="KEGG" id="ptm:GSPATT00036105001"/>
<dbReference type="InterPro" id="IPR036390">
    <property type="entry name" value="WH_DNA-bd_sf"/>
</dbReference>
<dbReference type="PANTHER" id="PTHR10015">
    <property type="entry name" value="HEAT SHOCK TRANSCRIPTION FACTOR"/>
    <property type="match status" value="1"/>
</dbReference>
<evidence type="ECO:0000313" key="7">
    <source>
        <dbReference type="EMBL" id="CAK66974.1"/>
    </source>
</evidence>